<evidence type="ECO:0000256" key="1">
    <source>
        <dbReference type="ARBA" id="ARBA00023125"/>
    </source>
</evidence>
<dbReference type="Proteomes" id="UP000569914">
    <property type="component" value="Unassembled WGS sequence"/>
</dbReference>
<dbReference type="Pfam" id="PF23359">
    <property type="entry name" value="Lsr2_DNA-bd"/>
    <property type="match status" value="1"/>
</dbReference>
<feature type="region of interest" description="Disordered" evidence="2">
    <location>
        <begin position="103"/>
        <end position="133"/>
    </location>
</feature>
<dbReference type="InterPro" id="IPR036625">
    <property type="entry name" value="E3-bd_dom_sf"/>
</dbReference>
<evidence type="ECO:0000256" key="2">
    <source>
        <dbReference type="SAM" id="MobiDB-lite"/>
    </source>
</evidence>
<accession>A0A7Y9IDP3</accession>
<feature type="domain" description="Lsr2 DNA-binding" evidence="4">
    <location>
        <begin position="74"/>
        <end position="107"/>
    </location>
</feature>
<keyword evidence="6" id="KW-1185">Reference proteome</keyword>
<dbReference type="Gene3D" id="3.30.60.230">
    <property type="entry name" value="Lsr2, dimerization domain"/>
    <property type="match status" value="1"/>
</dbReference>
<dbReference type="AlphaFoldDB" id="A0A7Y9IDP3"/>
<gene>
    <name evidence="5" type="ORF">BKA15_006189</name>
</gene>
<evidence type="ECO:0000313" key="6">
    <source>
        <dbReference type="Proteomes" id="UP000569914"/>
    </source>
</evidence>
<organism evidence="5 6">
    <name type="scientific">Microlunatus parietis</name>
    <dbReference type="NCBI Taxonomy" id="682979"/>
    <lineage>
        <taxon>Bacteria</taxon>
        <taxon>Bacillati</taxon>
        <taxon>Actinomycetota</taxon>
        <taxon>Actinomycetes</taxon>
        <taxon>Propionibacteriales</taxon>
        <taxon>Propionibacteriaceae</taxon>
        <taxon>Microlunatus</taxon>
    </lineage>
</organism>
<comment type="caution">
    <text evidence="5">The sequence shown here is derived from an EMBL/GenBank/DDBJ whole genome shotgun (WGS) entry which is preliminary data.</text>
</comment>
<dbReference type="GO" id="GO:0003677">
    <property type="term" value="F:DNA binding"/>
    <property type="evidence" value="ECO:0007669"/>
    <property type="project" value="UniProtKB-KW"/>
</dbReference>
<evidence type="ECO:0008006" key="7">
    <source>
        <dbReference type="Google" id="ProtNLM"/>
    </source>
</evidence>
<dbReference type="InterPro" id="IPR024412">
    <property type="entry name" value="Lsr2_dim_dom"/>
</dbReference>
<evidence type="ECO:0000259" key="4">
    <source>
        <dbReference type="Pfam" id="PF23359"/>
    </source>
</evidence>
<name>A0A7Y9IDP3_9ACTN</name>
<sequence length="133" mass="14330">MARRIEITLEDDLDGSQADETVDFALDGVDYAIDLSAEHAAQLRSILEPYAEKARRRSGRNGGPAATFVTELPPANATLRAWAQSNGYKVPDRGRIPAEVRRAYAAAQESAPEPVNGDRPQHDLSVGIESASA</sequence>
<dbReference type="Gene3D" id="4.10.320.10">
    <property type="entry name" value="E3-binding domain"/>
    <property type="match status" value="1"/>
</dbReference>
<protein>
    <recommendedName>
        <fullName evidence="7">Lsr2 protein</fullName>
    </recommendedName>
</protein>
<dbReference type="EMBL" id="JACCBU010000001">
    <property type="protein sequence ID" value="NYE74860.1"/>
    <property type="molecule type" value="Genomic_DNA"/>
</dbReference>
<reference evidence="5 6" key="1">
    <citation type="submission" date="2020-07" db="EMBL/GenBank/DDBJ databases">
        <title>Sequencing the genomes of 1000 actinobacteria strains.</title>
        <authorList>
            <person name="Klenk H.-P."/>
        </authorList>
    </citation>
    <scope>NUCLEOTIDE SEQUENCE [LARGE SCALE GENOMIC DNA]</scope>
    <source>
        <strain evidence="5 6">DSM 22083</strain>
    </source>
</reference>
<dbReference type="Pfam" id="PF11774">
    <property type="entry name" value="Lsr2"/>
    <property type="match status" value="1"/>
</dbReference>
<dbReference type="InterPro" id="IPR055370">
    <property type="entry name" value="Lsr2_DNA-bd"/>
</dbReference>
<feature type="domain" description="Lsr2 dimerization" evidence="3">
    <location>
        <begin position="1"/>
        <end position="56"/>
    </location>
</feature>
<evidence type="ECO:0000313" key="5">
    <source>
        <dbReference type="EMBL" id="NYE74860.1"/>
    </source>
</evidence>
<keyword evidence="1" id="KW-0238">DNA-binding</keyword>
<evidence type="ECO:0000259" key="3">
    <source>
        <dbReference type="Pfam" id="PF11774"/>
    </source>
</evidence>
<dbReference type="InterPro" id="IPR042261">
    <property type="entry name" value="Lsr2-like_dimerization"/>
</dbReference>
<dbReference type="GO" id="GO:0016746">
    <property type="term" value="F:acyltransferase activity"/>
    <property type="evidence" value="ECO:0007669"/>
    <property type="project" value="InterPro"/>
</dbReference>
<proteinExistence type="predicted"/>